<evidence type="ECO:0000256" key="8">
    <source>
        <dbReference type="ARBA" id="ARBA00022840"/>
    </source>
</evidence>
<keyword evidence="10 13" id="KW-0324">Glycolysis</keyword>
<evidence type="ECO:0000256" key="3">
    <source>
        <dbReference type="ARBA" id="ARBA00012142"/>
    </source>
</evidence>
<keyword evidence="11 16" id="KW-0670">Pyruvate</keyword>
<dbReference type="GO" id="GO:0000287">
    <property type="term" value="F:magnesium ion binding"/>
    <property type="evidence" value="ECO:0007669"/>
    <property type="project" value="UniProtKB-UniRule"/>
</dbReference>
<dbReference type="GO" id="GO:0030955">
    <property type="term" value="F:potassium ion binding"/>
    <property type="evidence" value="ECO:0007669"/>
    <property type="project" value="UniProtKB-UniRule"/>
</dbReference>
<dbReference type="Proteomes" id="UP000238348">
    <property type="component" value="Chromosome"/>
</dbReference>
<comment type="catalytic activity">
    <reaction evidence="13">
        <text>pyruvate + ATP = phosphoenolpyruvate + ADP + H(+)</text>
        <dbReference type="Rhea" id="RHEA:18157"/>
        <dbReference type="ChEBI" id="CHEBI:15361"/>
        <dbReference type="ChEBI" id="CHEBI:15378"/>
        <dbReference type="ChEBI" id="CHEBI:30616"/>
        <dbReference type="ChEBI" id="CHEBI:58702"/>
        <dbReference type="ChEBI" id="CHEBI:456216"/>
        <dbReference type="EC" id="2.7.1.40"/>
    </reaction>
</comment>
<evidence type="ECO:0000256" key="12">
    <source>
        <dbReference type="NCBIfam" id="TIGR01064"/>
    </source>
</evidence>
<dbReference type="InterPro" id="IPR001697">
    <property type="entry name" value="Pyr_Knase"/>
</dbReference>
<feature type="domain" description="Pyruvate kinase C-terminal" evidence="15">
    <location>
        <begin position="330"/>
        <end position="442"/>
    </location>
</feature>
<dbReference type="PANTHER" id="PTHR11817">
    <property type="entry name" value="PYRUVATE KINASE"/>
    <property type="match status" value="1"/>
</dbReference>
<dbReference type="Gene3D" id="3.40.1380.20">
    <property type="entry name" value="Pyruvate kinase, C-terminal domain"/>
    <property type="match status" value="1"/>
</dbReference>
<evidence type="ECO:0000256" key="1">
    <source>
        <dbReference type="ARBA" id="ARBA00004997"/>
    </source>
</evidence>
<dbReference type="GO" id="GO:0004743">
    <property type="term" value="F:pyruvate kinase activity"/>
    <property type="evidence" value="ECO:0007669"/>
    <property type="project" value="UniProtKB-UniRule"/>
</dbReference>
<protein>
    <recommendedName>
        <fullName evidence="3 12">Pyruvate kinase</fullName>
        <ecNumber evidence="3 12">2.7.1.40</ecNumber>
    </recommendedName>
</protein>
<evidence type="ECO:0000313" key="17">
    <source>
        <dbReference type="Proteomes" id="UP000238348"/>
    </source>
</evidence>
<keyword evidence="5" id="KW-0479">Metal-binding</keyword>
<keyword evidence="7 13" id="KW-0418">Kinase</keyword>
<evidence type="ECO:0000256" key="13">
    <source>
        <dbReference type="RuleBase" id="RU000504"/>
    </source>
</evidence>
<evidence type="ECO:0000259" key="15">
    <source>
        <dbReference type="Pfam" id="PF02887"/>
    </source>
</evidence>
<reference evidence="16 17" key="1">
    <citation type="submission" date="2015-09" db="EMBL/GenBank/DDBJ databases">
        <title>Sorangium comparison.</title>
        <authorList>
            <person name="Zaburannyi N."/>
            <person name="Bunk B."/>
            <person name="Overmann J."/>
            <person name="Mueller R."/>
        </authorList>
    </citation>
    <scope>NUCLEOTIDE SEQUENCE [LARGE SCALE GENOMIC DNA]</scope>
    <source>
        <strain evidence="16 17">So ce26</strain>
    </source>
</reference>
<dbReference type="Gene3D" id="2.40.33.10">
    <property type="entry name" value="PK beta-barrel domain-like"/>
    <property type="match status" value="1"/>
</dbReference>
<sequence length="446" mass="47737">MDVARLNFSHGSHEDHGKNIATVRAAAEACGKPVAILQDLCGPKIRAGRFPNNTFEVTDGASVWLTEANRDSPPATPGEIPILYEGLAADLERGDVILLDDGRVVVTVTNVDGERVQAAVTQGGRLRDRVGVHLPARRVRIASLTEKDKADLSFGLAQGVDYVALSFVRNADEVRHVRDICEAWGRPTPIVSKIETPGAIDNLEAIILASDGVMVARGDLGVEFNPERVPIIQREILGLARVHQKPVIVATEMLQSMVTATRPTRAEASDVATAVFDGTDAVMLSQETATGAHPALVVRMMSRIVTEAEQSAFYRYLSSEQPGQRANVAEATARAACDIARDIGARLIVAFTESGLTARYASKARPVVPIVAFSPNDTTRRRLALLWGVVPSPIDALRNSDEMIDRATAYLAANGFVSPGDKLVTIFGAPVGVSGSTNAIRVKVVE</sequence>
<dbReference type="InterPro" id="IPR015793">
    <property type="entry name" value="Pyrv_Knase_brl"/>
</dbReference>
<dbReference type="PRINTS" id="PR01050">
    <property type="entry name" value="PYRUVTKNASE"/>
</dbReference>
<organism evidence="16 17">
    <name type="scientific">Sorangium cellulosum</name>
    <name type="common">Polyangium cellulosum</name>
    <dbReference type="NCBI Taxonomy" id="56"/>
    <lineage>
        <taxon>Bacteria</taxon>
        <taxon>Pseudomonadati</taxon>
        <taxon>Myxococcota</taxon>
        <taxon>Polyangia</taxon>
        <taxon>Polyangiales</taxon>
        <taxon>Polyangiaceae</taxon>
        <taxon>Sorangium</taxon>
    </lineage>
</organism>
<dbReference type="GO" id="GO:0005524">
    <property type="term" value="F:ATP binding"/>
    <property type="evidence" value="ECO:0007669"/>
    <property type="project" value="UniProtKB-KW"/>
</dbReference>
<dbReference type="UniPathway" id="UPA00109">
    <property type="reaction ID" value="UER00188"/>
</dbReference>
<evidence type="ECO:0000313" key="16">
    <source>
        <dbReference type="EMBL" id="AUX44155.1"/>
    </source>
</evidence>
<dbReference type="NCBIfam" id="NF004491">
    <property type="entry name" value="PRK05826.1"/>
    <property type="match status" value="1"/>
</dbReference>
<feature type="domain" description="Pyruvate kinase barrel" evidence="14">
    <location>
        <begin position="1"/>
        <end position="296"/>
    </location>
</feature>
<evidence type="ECO:0000256" key="6">
    <source>
        <dbReference type="ARBA" id="ARBA00022741"/>
    </source>
</evidence>
<keyword evidence="8" id="KW-0067">ATP-binding</keyword>
<accession>A0A2L0EY14</accession>
<keyword evidence="9 13" id="KW-0460">Magnesium</keyword>
<proteinExistence type="inferred from homology"/>
<dbReference type="InterPro" id="IPR015795">
    <property type="entry name" value="Pyrv_Knase_C"/>
</dbReference>
<evidence type="ECO:0000256" key="5">
    <source>
        <dbReference type="ARBA" id="ARBA00022723"/>
    </source>
</evidence>
<dbReference type="NCBIfam" id="TIGR01064">
    <property type="entry name" value="pyruv_kin"/>
    <property type="match status" value="1"/>
</dbReference>
<dbReference type="InterPro" id="IPR015813">
    <property type="entry name" value="Pyrv/PenolPyrv_kinase-like_dom"/>
</dbReference>
<evidence type="ECO:0000256" key="7">
    <source>
        <dbReference type="ARBA" id="ARBA00022777"/>
    </source>
</evidence>
<dbReference type="EMBL" id="CP012673">
    <property type="protein sequence ID" value="AUX44155.1"/>
    <property type="molecule type" value="Genomic_DNA"/>
</dbReference>
<dbReference type="EC" id="2.7.1.40" evidence="3 12"/>
<dbReference type="InterPro" id="IPR011037">
    <property type="entry name" value="Pyrv_Knase-like_insert_dom_sf"/>
</dbReference>
<dbReference type="InterPro" id="IPR040442">
    <property type="entry name" value="Pyrv_kinase-like_dom_sf"/>
</dbReference>
<evidence type="ECO:0000256" key="11">
    <source>
        <dbReference type="ARBA" id="ARBA00023317"/>
    </source>
</evidence>
<dbReference type="NCBIfam" id="NF004978">
    <property type="entry name" value="PRK06354.1"/>
    <property type="match status" value="1"/>
</dbReference>
<gene>
    <name evidence="16" type="primary">pyk</name>
    <name evidence="16" type="ORF">SOCE26_056180</name>
</gene>
<dbReference type="SUPFAM" id="SSF52935">
    <property type="entry name" value="PK C-terminal domain-like"/>
    <property type="match status" value="1"/>
</dbReference>
<keyword evidence="4 13" id="KW-0808">Transferase</keyword>
<evidence type="ECO:0000256" key="2">
    <source>
        <dbReference type="ARBA" id="ARBA00008663"/>
    </source>
</evidence>
<dbReference type="Pfam" id="PF00224">
    <property type="entry name" value="PK"/>
    <property type="match status" value="1"/>
</dbReference>
<evidence type="ECO:0000256" key="4">
    <source>
        <dbReference type="ARBA" id="ARBA00022679"/>
    </source>
</evidence>
<dbReference type="SUPFAM" id="SSF51621">
    <property type="entry name" value="Phosphoenolpyruvate/pyruvate domain"/>
    <property type="match status" value="1"/>
</dbReference>
<dbReference type="Gene3D" id="3.20.20.60">
    <property type="entry name" value="Phosphoenolpyruvate-binding domains"/>
    <property type="match status" value="1"/>
</dbReference>
<dbReference type="InterPro" id="IPR036918">
    <property type="entry name" value="Pyrv_Knase_C_sf"/>
</dbReference>
<evidence type="ECO:0000256" key="9">
    <source>
        <dbReference type="ARBA" id="ARBA00022842"/>
    </source>
</evidence>
<evidence type="ECO:0000256" key="10">
    <source>
        <dbReference type="ARBA" id="ARBA00023152"/>
    </source>
</evidence>
<name>A0A2L0EY14_SORCE</name>
<comment type="similarity">
    <text evidence="2 13">Belongs to the pyruvate kinase family.</text>
</comment>
<comment type="pathway">
    <text evidence="1 13">Carbohydrate degradation; glycolysis; pyruvate from D-glyceraldehyde 3-phosphate: step 5/5.</text>
</comment>
<evidence type="ECO:0000259" key="14">
    <source>
        <dbReference type="Pfam" id="PF00224"/>
    </source>
</evidence>
<dbReference type="GO" id="GO:0016301">
    <property type="term" value="F:kinase activity"/>
    <property type="evidence" value="ECO:0007669"/>
    <property type="project" value="UniProtKB-KW"/>
</dbReference>
<dbReference type="InterPro" id="IPR015806">
    <property type="entry name" value="Pyrv_Knase_insert_dom_sf"/>
</dbReference>
<dbReference type="Pfam" id="PF02887">
    <property type="entry name" value="PK_C"/>
    <property type="match status" value="1"/>
</dbReference>
<dbReference type="SUPFAM" id="SSF50800">
    <property type="entry name" value="PK beta-barrel domain-like"/>
    <property type="match status" value="1"/>
</dbReference>
<keyword evidence="6" id="KW-0547">Nucleotide-binding</keyword>
<dbReference type="AlphaFoldDB" id="A0A2L0EY14"/>